<keyword evidence="1" id="KW-0472">Membrane</keyword>
<name>A0A7L8ZLW4_9CAUD</name>
<protein>
    <submittedName>
        <fullName evidence="2">Putative membrane protein</fullName>
    </submittedName>
</protein>
<evidence type="ECO:0000256" key="1">
    <source>
        <dbReference type="SAM" id="Phobius"/>
    </source>
</evidence>
<feature type="transmembrane region" description="Helical" evidence="1">
    <location>
        <begin position="70"/>
        <end position="98"/>
    </location>
</feature>
<gene>
    <name evidence="2" type="ORF">pEaSNUABM12_00496</name>
</gene>
<reference evidence="2 3" key="1">
    <citation type="submission" date="2020-08" db="EMBL/GenBank/DDBJ databases">
        <title>Complete genome sequence of Erwinia phage pEa_SNUABM_12.</title>
        <authorList>
            <person name="Kim S.G."/>
            <person name="Lee S.B."/>
            <person name="Park S.C."/>
        </authorList>
    </citation>
    <scope>NUCLEOTIDE SEQUENCE [LARGE SCALE GENOMIC DNA]</scope>
</reference>
<accession>A0A7L8ZLW4</accession>
<feature type="transmembrane region" description="Helical" evidence="1">
    <location>
        <begin position="6"/>
        <end position="28"/>
    </location>
</feature>
<proteinExistence type="predicted"/>
<keyword evidence="1" id="KW-0812">Transmembrane</keyword>
<sequence>MLIPILYTYNVLFTALIVVLILDWLFALDKINPVLDKWVHDESYLLPVMGVEVIALLSLIFALITDLNLFMYFSLACSLMSIGILLIGTCGYSCYIVLAKVRQYFIERKA</sequence>
<evidence type="ECO:0000313" key="2">
    <source>
        <dbReference type="EMBL" id="QOI71413.1"/>
    </source>
</evidence>
<dbReference type="Proteomes" id="UP000594095">
    <property type="component" value="Genome"/>
</dbReference>
<feature type="transmembrane region" description="Helical" evidence="1">
    <location>
        <begin position="44"/>
        <end position="64"/>
    </location>
</feature>
<dbReference type="EMBL" id="MT939486">
    <property type="protein sequence ID" value="QOI71413.1"/>
    <property type="molecule type" value="Genomic_DNA"/>
</dbReference>
<organism evidence="2 3">
    <name type="scientific">Erwinia phage pEa_SNUABM_12</name>
    <dbReference type="NCBI Taxonomy" id="2768773"/>
    <lineage>
        <taxon>Viruses</taxon>
        <taxon>Duplodnaviria</taxon>
        <taxon>Heunggongvirae</taxon>
        <taxon>Uroviricota</taxon>
        <taxon>Caudoviricetes</taxon>
        <taxon>Eneladusvirus</taxon>
        <taxon>Eneladusvirus BF</taxon>
    </lineage>
</organism>
<keyword evidence="1" id="KW-1133">Transmembrane helix</keyword>
<evidence type="ECO:0000313" key="3">
    <source>
        <dbReference type="Proteomes" id="UP000594095"/>
    </source>
</evidence>